<feature type="compositionally biased region" description="Basic and acidic residues" evidence="1">
    <location>
        <begin position="100"/>
        <end position="114"/>
    </location>
</feature>
<dbReference type="EMBL" id="JALLAZ020000781">
    <property type="protein sequence ID" value="KAL3787378.1"/>
    <property type="molecule type" value="Genomic_DNA"/>
</dbReference>
<dbReference type="InterPro" id="IPR002937">
    <property type="entry name" value="Amino_oxidase"/>
</dbReference>
<feature type="region of interest" description="Disordered" evidence="1">
    <location>
        <begin position="1"/>
        <end position="72"/>
    </location>
</feature>
<dbReference type="PANTHER" id="PTHR10742">
    <property type="entry name" value="FLAVIN MONOAMINE OXIDASE"/>
    <property type="match status" value="1"/>
</dbReference>
<feature type="region of interest" description="Disordered" evidence="1">
    <location>
        <begin position="269"/>
        <end position="338"/>
    </location>
</feature>
<sequence length="787" mass="86486">MGRYEWKKGAARRDEEDGAASNDAIVAGAKRDGDDSPEGADDDVVVPPRSPNYVSDDTADNGDDATIDPTTDFGTVFEECRRHLADVRRRTNGRTGGDGDNGKTSDGRDPAFDRNVGGDEVVRHNLFQWHVANLEMSAGAPMNMLGQKWNDDEPFGYGGDHSYLEGGMRDLVEALAQGFECRGVGGVRSATSSPVDGMGYDGNRLRRSGDFASIFSSSFSWAGGVEPFGCGYGGGGGGNSNNRGVIQCGIEVTGVEILEKEEVKLLRMQKRKDDQPPRLVGVDKPSLRRSTRETRGLMNTSFIGAPLSSRSRGVGERAKPSSLASNDETASPPLASSYGNEQNTVVRVTTKCGLTLEADAVIVTLPLAILSIPQGSPGHISFNPPLPSTKRNALNRLGVGAYNKCCMSFEKPFWNNLPRHSSVSAPVNRNDEMTQKFDFIGHASSEHGKDILFFSLMNSPILVAIYGGSDYSKQVEDMKDDEVVMECMKVLKKICESAIKARDDSLRTRRQVDLAVPDWPIDYFVSRWGSDPYSRGAFCYVPNGVNGFEELTAMSTPIYDFRPEWAEETDKPKRPLIMFAGEATTPYHPSTIHGAYESGIREAYRLDLALEPTLTGGITFDESYLYQPTFSVRRGQADPISLSYKAAETGTIKNVTKNDAKVNEWWFDHDASILRGVETFGSSSKAMSTIKAKMLAHFSNTHSEKEMEGRYKSLMGMFAANDAKTSITDSRKEWDTPGQRGTWLATDVAQGSRLNFANAKLDNCRDDSQTRRSSRNSRKKHDEFFFS</sequence>
<dbReference type="Gene3D" id="3.50.50.60">
    <property type="entry name" value="FAD/NAD(P)-binding domain"/>
    <property type="match status" value="1"/>
</dbReference>
<keyword evidence="4" id="KW-1185">Reference proteome</keyword>
<evidence type="ECO:0000259" key="2">
    <source>
        <dbReference type="Pfam" id="PF01593"/>
    </source>
</evidence>
<dbReference type="InterPro" id="IPR036188">
    <property type="entry name" value="FAD/NAD-bd_sf"/>
</dbReference>
<feature type="region of interest" description="Disordered" evidence="1">
    <location>
        <begin position="764"/>
        <end position="787"/>
    </location>
</feature>
<proteinExistence type="predicted"/>
<evidence type="ECO:0000313" key="4">
    <source>
        <dbReference type="Proteomes" id="UP001530315"/>
    </source>
</evidence>
<comment type="caution">
    <text evidence="3">The sequence shown here is derived from an EMBL/GenBank/DDBJ whole genome shotgun (WGS) entry which is preliminary data.</text>
</comment>
<gene>
    <name evidence="3" type="ORF">ACHAW5_008424</name>
</gene>
<dbReference type="SUPFAM" id="SSF54373">
    <property type="entry name" value="FAD-linked reductases, C-terminal domain"/>
    <property type="match status" value="1"/>
</dbReference>
<feature type="compositionally biased region" description="Basic and acidic residues" evidence="1">
    <location>
        <begin position="1"/>
        <end position="15"/>
    </location>
</feature>
<dbReference type="PANTHER" id="PTHR10742:SF410">
    <property type="entry name" value="LYSINE-SPECIFIC HISTONE DEMETHYLASE 2"/>
    <property type="match status" value="1"/>
</dbReference>
<evidence type="ECO:0000256" key="1">
    <source>
        <dbReference type="SAM" id="MobiDB-lite"/>
    </source>
</evidence>
<evidence type="ECO:0000313" key="3">
    <source>
        <dbReference type="EMBL" id="KAL3787378.1"/>
    </source>
</evidence>
<dbReference type="Gene3D" id="3.90.660.10">
    <property type="match status" value="1"/>
</dbReference>
<feature type="compositionally biased region" description="Acidic residues" evidence="1">
    <location>
        <begin position="57"/>
        <end position="66"/>
    </location>
</feature>
<name>A0ABD3PH81_9STRA</name>
<dbReference type="InterPro" id="IPR050281">
    <property type="entry name" value="Flavin_monoamine_oxidase"/>
</dbReference>
<dbReference type="GO" id="GO:0016491">
    <property type="term" value="F:oxidoreductase activity"/>
    <property type="evidence" value="ECO:0007669"/>
    <property type="project" value="UniProtKB-KW"/>
</dbReference>
<reference evidence="3 4" key="1">
    <citation type="submission" date="2024-10" db="EMBL/GenBank/DDBJ databases">
        <title>Updated reference genomes for cyclostephanoid diatoms.</title>
        <authorList>
            <person name="Roberts W.R."/>
            <person name="Alverson A.J."/>
        </authorList>
    </citation>
    <scope>NUCLEOTIDE SEQUENCE [LARGE SCALE GENOMIC DNA]</scope>
    <source>
        <strain evidence="3 4">AJA276-08</strain>
    </source>
</reference>
<dbReference type="Pfam" id="PF01593">
    <property type="entry name" value="Amino_oxidase"/>
    <property type="match status" value="1"/>
</dbReference>
<dbReference type="SUPFAM" id="SSF51905">
    <property type="entry name" value="FAD/NAD(P)-binding domain"/>
    <property type="match status" value="1"/>
</dbReference>
<feature type="domain" description="Amine oxidase" evidence="2">
    <location>
        <begin position="343"/>
        <end position="605"/>
    </location>
</feature>
<feature type="region of interest" description="Disordered" evidence="1">
    <location>
        <begin position="87"/>
        <end position="114"/>
    </location>
</feature>
<feature type="compositionally biased region" description="Acidic residues" evidence="1">
    <location>
        <begin position="35"/>
        <end position="44"/>
    </location>
</feature>
<dbReference type="Proteomes" id="UP001530315">
    <property type="component" value="Unassembled WGS sequence"/>
</dbReference>
<organism evidence="3 4">
    <name type="scientific">Stephanodiscus triporus</name>
    <dbReference type="NCBI Taxonomy" id="2934178"/>
    <lineage>
        <taxon>Eukaryota</taxon>
        <taxon>Sar</taxon>
        <taxon>Stramenopiles</taxon>
        <taxon>Ochrophyta</taxon>
        <taxon>Bacillariophyta</taxon>
        <taxon>Coscinodiscophyceae</taxon>
        <taxon>Thalassiosirophycidae</taxon>
        <taxon>Stephanodiscales</taxon>
        <taxon>Stephanodiscaceae</taxon>
        <taxon>Stephanodiscus</taxon>
    </lineage>
</organism>
<accession>A0ABD3PH81</accession>
<protein>
    <recommendedName>
        <fullName evidence="2">Amine oxidase domain-containing protein</fullName>
    </recommendedName>
</protein>
<dbReference type="AlphaFoldDB" id="A0ABD3PH81"/>